<proteinExistence type="predicted"/>
<dbReference type="EMBL" id="JAASRO010000001">
    <property type="protein sequence ID" value="NIK54625.1"/>
    <property type="molecule type" value="Genomic_DNA"/>
</dbReference>
<evidence type="ECO:0000313" key="1">
    <source>
        <dbReference type="EMBL" id="NIK54625.1"/>
    </source>
</evidence>
<evidence type="ECO:0000313" key="2">
    <source>
        <dbReference type="Proteomes" id="UP000555407"/>
    </source>
</evidence>
<dbReference type="Proteomes" id="UP000555407">
    <property type="component" value="Unassembled WGS sequence"/>
</dbReference>
<name>A0A7X5V4T1_9ACTN</name>
<keyword evidence="2" id="KW-1185">Reference proteome</keyword>
<dbReference type="RefSeq" id="WP_167203416.1">
    <property type="nucleotide sequence ID" value="NZ_JAASRO010000001.1"/>
</dbReference>
<accession>A0A7X5V4T1</accession>
<comment type="caution">
    <text evidence="1">The sequence shown here is derived from an EMBL/GenBank/DDBJ whole genome shotgun (WGS) entry which is preliminary data.</text>
</comment>
<reference evidence="1 2" key="1">
    <citation type="submission" date="2020-03" db="EMBL/GenBank/DDBJ databases">
        <title>Sequencing the genomes of 1000 actinobacteria strains.</title>
        <authorList>
            <person name="Klenk H.-P."/>
        </authorList>
    </citation>
    <scope>NUCLEOTIDE SEQUENCE [LARGE SCALE GENOMIC DNA]</scope>
    <source>
        <strain evidence="1 2">DSM 45490</strain>
    </source>
</reference>
<gene>
    <name evidence="1" type="ORF">BJY22_000342</name>
</gene>
<protein>
    <submittedName>
        <fullName evidence="1">Uncharacterized protein</fullName>
    </submittedName>
</protein>
<dbReference type="AlphaFoldDB" id="A0A7X5V4T1"/>
<organism evidence="1 2">
    <name type="scientific">Kribbella shirazensis</name>
    <dbReference type="NCBI Taxonomy" id="1105143"/>
    <lineage>
        <taxon>Bacteria</taxon>
        <taxon>Bacillati</taxon>
        <taxon>Actinomycetota</taxon>
        <taxon>Actinomycetes</taxon>
        <taxon>Propionibacteriales</taxon>
        <taxon>Kribbellaceae</taxon>
        <taxon>Kribbella</taxon>
    </lineage>
</organism>
<sequence>MNDVLPDVEKDRHYLNVGRVAVVFAACEDHAAYLLFATRKNRLPEDDEHLELAKFSDELRKALKNEVAPVLAEDLARFSQYRNRLAHSVMRYDYVETEPDENGFRLIAGFESHRTVNPRSGMPMPIPDDDEVETRLAEMNHWCRAVWVRAKEVGRHE</sequence>